<evidence type="ECO:0000313" key="3">
    <source>
        <dbReference type="Proteomes" id="UP000065521"/>
    </source>
</evidence>
<comment type="caution">
    <text evidence="2">The sequence shown here is derived from an EMBL/GenBank/DDBJ whole genome shotgun (WGS) entry which is preliminary data.</text>
</comment>
<proteinExistence type="predicted"/>
<accession>A0A102KXW9</accession>
<dbReference type="AlphaFoldDB" id="A0A102KXW9"/>
<reference evidence="2 3" key="1">
    <citation type="submission" date="2015-11" db="EMBL/GenBank/DDBJ databases">
        <title>Expanding the genomic diversity of Burkholderia species for the development of highly accurate diagnostics.</title>
        <authorList>
            <person name="Sahl J."/>
            <person name="Keim P."/>
            <person name="Wagner D."/>
        </authorList>
    </citation>
    <scope>NUCLEOTIDE SEQUENCE [LARGE SCALE GENOMIC DNA]</scope>
    <source>
        <strain evidence="2 3">RF32-BP4</strain>
    </source>
</reference>
<protein>
    <submittedName>
        <fullName evidence="2">Uncharacterized protein</fullName>
    </submittedName>
</protein>
<dbReference type="Proteomes" id="UP000065521">
    <property type="component" value="Unassembled WGS sequence"/>
</dbReference>
<evidence type="ECO:0000313" key="2">
    <source>
        <dbReference type="EMBL" id="KUZ83465.1"/>
    </source>
</evidence>
<organism evidence="2 3">
    <name type="scientific">Burkholderia ubonensis</name>
    <dbReference type="NCBI Taxonomy" id="101571"/>
    <lineage>
        <taxon>Bacteria</taxon>
        <taxon>Pseudomonadati</taxon>
        <taxon>Pseudomonadota</taxon>
        <taxon>Betaproteobacteria</taxon>
        <taxon>Burkholderiales</taxon>
        <taxon>Burkholderiaceae</taxon>
        <taxon>Burkholderia</taxon>
        <taxon>Burkholderia cepacia complex</taxon>
    </lineage>
</organism>
<dbReference type="EMBL" id="LOTN01000065">
    <property type="protein sequence ID" value="KUZ83465.1"/>
    <property type="molecule type" value="Genomic_DNA"/>
</dbReference>
<gene>
    <name evidence="2" type="ORF">WI38_27935</name>
</gene>
<feature type="region of interest" description="Disordered" evidence="1">
    <location>
        <begin position="253"/>
        <end position="273"/>
    </location>
</feature>
<evidence type="ECO:0000256" key="1">
    <source>
        <dbReference type="SAM" id="MobiDB-lite"/>
    </source>
</evidence>
<name>A0A102KXW9_9BURK</name>
<sequence>MVVVEMLQHAVKFMLPNCAQLVNELSLRESHLELLRLPYPLVAFEAPWIKDGEGEAELNGFEQSKSTRRIALCWELDEKFQPFPDIRFELFAGVEAVRQAFPEGGVFVLPVFYVDKLRLWQFGAGGTFIPREFRVDESFQPLPATQIAEDALRAVGRKHEKGYRFRAEPFVVMPEMFQELIIRADGDVDRALATVQLDASDEVTMAVQACSVLNCANVETIDVSPSRAANAKRAAKGKPPFFTYKVLQVSAERSPKAASSGGTHGSPRMHLRRGHLRRLEGRVVWVRAAMVNAGSSAGVVAKDYTIR</sequence>